<feature type="compositionally biased region" description="Polar residues" evidence="9">
    <location>
        <begin position="173"/>
        <end position="182"/>
    </location>
</feature>
<dbReference type="STRING" id="4432.A0A1U8A7R7"/>
<dbReference type="AlphaFoldDB" id="A0A1U8A7R7"/>
<evidence type="ECO:0000256" key="9">
    <source>
        <dbReference type="SAM" id="MobiDB-lite"/>
    </source>
</evidence>
<protein>
    <submittedName>
        <fullName evidence="12">Fructokinase-like 2, chloroplastic</fullName>
    </submittedName>
</protein>
<dbReference type="InterPro" id="IPR011611">
    <property type="entry name" value="PfkB_dom"/>
</dbReference>
<evidence type="ECO:0000256" key="1">
    <source>
        <dbReference type="ARBA" id="ARBA00004229"/>
    </source>
</evidence>
<keyword evidence="3" id="KW-0150">Chloroplast</keyword>
<dbReference type="Gene3D" id="3.40.1190.20">
    <property type="match status" value="1"/>
</dbReference>
<feature type="compositionally biased region" description="Basic residues" evidence="9">
    <location>
        <begin position="89"/>
        <end position="100"/>
    </location>
</feature>
<gene>
    <name evidence="12" type="primary">LOC104597904</name>
</gene>
<dbReference type="PANTHER" id="PTHR43085:SF2">
    <property type="entry name" value="FRUCTOKINASE-LIKE 2, CHLOROPLASTIC"/>
    <property type="match status" value="1"/>
</dbReference>
<reference evidence="12" key="1">
    <citation type="submission" date="2025-08" db="UniProtKB">
        <authorList>
            <consortium name="RefSeq"/>
        </authorList>
    </citation>
    <scope>IDENTIFICATION</scope>
</reference>
<dbReference type="RefSeq" id="XP_010257983.1">
    <property type="nucleotide sequence ID" value="XM_010259681.2"/>
</dbReference>
<dbReference type="GeneID" id="104597904"/>
<organism evidence="11 12">
    <name type="scientific">Nelumbo nucifera</name>
    <name type="common">Sacred lotus</name>
    <dbReference type="NCBI Taxonomy" id="4432"/>
    <lineage>
        <taxon>Eukaryota</taxon>
        <taxon>Viridiplantae</taxon>
        <taxon>Streptophyta</taxon>
        <taxon>Embryophyta</taxon>
        <taxon>Tracheophyta</taxon>
        <taxon>Spermatophyta</taxon>
        <taxon>Magnoliopsida</taxon>
        <taxon>Proteales</taxon>
        <taxon>Nelumbonaceae</taxon>
        <taxon>Nelumbo</taxon>
    </lineage>
</organism>
<evidence type="ECO:0000256" key="3">
    <source>
        <dbReference type="ARBA" id="ARBA00022528"/>
    </source>
</evidence>
<keyword evidence="4" id="KW-0934">Plastid</keyword>
<dbReference type="Pfam" id="PF00294">
    <property type="entry name" value="PfkB"/>
    <property type="match status" value="1"/>
</dbReference>
<dbReference type="OrthoDB" id="415590at2759"/>
<keyword evidence="7" id="KW-0809">Transit peptide</keyword>
<evidence type="ECO:0000256" key="5">
    <source>
        <dbReference type="ARBA" id="ARBA00022679"/>
    </source>
</evidence>
<evidence type="ECO:0000256" key="4">
    <source>
        <dbReference type="ARBA" id="ARBA00022640"/>
    </source>
</evidence>
<dbReference type="PANTHER" id="PTHR43085">
    <property type="entry name" value="HEXOKINASE FAMILY MEMBER"/>
    <property type="match status" value="1"/>
</dbReference>
<dbReference type="KEGG" id="nnu:104597904"/>
<keyword evidence="5" id="KW-0808">Transferase</keyword>
<proteinExistence type="inferred from homology"/>
<comment type="function">
    <text evidence="8">Required for proper chloroplast development, most likely through regulating plastid-encoded polymerase (PEP) dependent chloroplast transcription. Acts as a component of the transcriptionally active plastid chromosome that is required for plastid gene expression.</text>
</comment>
<feature type="compositionally biased region" description="Polar residues" evidence="9">
    <location>
        <begin position="108"/>
        <end position="128"/>
    </location>
</feature>
<dbReference type="InParanoid" id="A0A1U8A7R7"/>
<dbReference type="eggNOG" id="KOG2855">
    <property type="taxonomic scope" value="Eukaryota"/>
</dbReference>
<feature type="compositionally biased region" description="Low complexity" evidence="9">
    <location>
        <begin position="221"/>
        <end position="231"/>
    </location>
</feature>
<dbReference type="OMA" id="MKDALWA"/>
<dbReference type="InterPro" id="IPR029056">
    <property type="entry name" value="Ribokinase-like"/>
</dbReference>
<feature type="domain" description="Carbohydrate kinase PfkB" evidence="10">
    <location>
        <begin position="357"/>
        <end position="644"/>
    </location>
</feature>
<keyword evidence="11" id="KW-1185">Reference proteome</keyword>
<evidence type="ECO:0000313" key="11">
    <source>
        <dbReference type="Proteomes" id="UP000189703"/>
    </source>
</evidence>
<dbReference type="GO" id="GO:0042644">
    <property type="term" value="C:chloroplast nucleoid"/>
    <property type="evidence" value="ECO:0000318"/>
    <property type="project" value="GO_Central"/>
</dbReference>
<dbReference type="InterPro" id="IPR050306">
    <property type="entry name" value="PfkB_Carbo_kinase"/>
</dbReference>
<dbReference type="FunFam" id="3.40.1190.20:FF:000021">
    <property type="entry name" value="Fructokinase-like 2, chloroplastic"/>
    <property type="match status" value="1"/>
</dbReference>
<feature type="compositionally biased region" description="Acidic residues" evidence="9">
    <location>
        <begin position="273"/>
        <end position="284"/>
    </location>
</feature>
<dbReference type="Proteomes" id="UP000189703">
    <property type="component" value="Unplaced"/>
</dbReference>
<dbReference type="FunCoup" id="A0A1U8A7R7">
    <property type="interactions" value="216"/>
</dbReference>
<evidence type="ECO:0000256" key="6">
    <source>
        <dbReference type="ARBA" id="ARBA00022777"/>
    </source>
</evidence>
<dbReference type="GO" id="GO:0009662">
    <property type="term" value="P:etioplast organization"/>
    <property type="evidence" value="ECO:0000318"/>
    <property type="project" value="GO_Central"/>
</dbReference>
<dbReference type="GO" id="GO:0042793">
    <property type="term" value="P:plastid transcription"/>
    <property type="evidence" value="ECO:0000318"/>
    <property type="project" value="GO_Central"/>
</dbReference>
<evidence type="ECO:0000256" key="7">
    <source>
        <dbReference type="ARBA" id="ARBA00022946"/>
    </source>
</evidence>
<keyword evidence="6" id="KW-0418">Kinase</keyword>
<evidence type="ECO:0000256" key="2">
    <source>
        <dbReference type="ARBA" id="ARBA00010688"/>
    </source>
</evidence>
<feature type="region of interest" description="Disordered" evidence="9">
    <location>
        <begin position="83"/>
        <end position="303"/>
    </location>
</feature>
<comment type="subcellular location">
    <subcellularLocation>
        <location evidence="1">Plastid</location>
        <location evidence="1">Chloroplast</location>
    </subcellularLocation>
</comment>
<evidence type="ECO:0000256" key="8">
    <source>
        <dbReference type="ARBA" id="ARBA00058434"/>
    </source>
</evidence>
<feature type="compositionally biased region" description="Polar residues" evidence="9">
    <location>
        <begin position="142"/>
        <end position="161"/>
    </location>
</feature>
<dbReference type="SUPFAM" id="SSF53613">
    <property type="entry name" value="Ribokinase-like"/>
    <property type="match status" value="1"/>
</dbReference>
<accession>A0A1U8A7R7</accession>
<sequence length="709" mass="79254">MAKINFNLCSCRASSPSMASLSFTRSLPLPRWLPNFPVLSPPNSVQLPGFRLQKKRWDLRALSKKKAAESTVQEALSGVGDAVENPLKTSKRAPRRSRKKTISEVPEENSTSVASNVTEEESTATPSPKRSRKKTTSEVPEKNSTSMASNVTEEESTATPSRRNRKKKTTKTPMENSLSAASDVTEKKSTTTLSPRRSRKKKTSEVPKENSLSVASDVTEEITTTPSTPIEDSNRTPRRTRKKAAYVDTSPEGENIDKKVSRRSKAKKKVNETEDQDSESEPDDHEGPTFNEIPVSEKEDDIEFGKEGEDDISFTYDWPPLVCCFGAAQHAFVPSGRPSNRLIDHEIHESMNDALWAPKKFVRAPGGSSSNVAVALASLGGRVTFMGKLGDDDYGQTMLYYLNMNNVQTRSIRVDSRQFTAVSQMKINRQGGLRTTCIKPCAEDSLMKSEINIDVLKEAKMFYFNSFSLLDPNMRSTTLQAIKISKKLGGIIFFDLNLPLPLWQSGEETNMFVQEAWTLADVIEVTKQELEFLCGIKPSESFDTKDNDKSKFIHYKPEVIRPLWHQNLKVLFVTNGTSKIHYYTEQHNGSVRGMEDPPITPFTCDMSASGDGIVAALLRMLTVQPHLITDKGYLEHTIKYAINCGVIDQWLVGRTRGFPPKEGMEEEIVPDPNGIKSITEMEYRTLGPSDLNGILPIREMEYQKLEPVS</sequence>
<evidence type="ECO:0000313" key="12">
    <source>
        <dbReference type="RefSeq" id="XP_010257983.1"/>
    </source>
</evidence>
<dbReference type="GO" id="GO:0016301">
    <property type="term" value="F:kinase activity"/>
    <property type="evidence" value="ECO:0007669"/>
    <property type="project" value="UniProtKB-KW"/>
</dbReference>
<comment type="similarity">
    <text evidence="2">Belongs to the carbohydrate kinase PfkB family.</text>
</comment>
<dbReference type="CDD" id="cd01167">
    <property type="entry name" value="bac_FRK"/>
    <property type="match status" value="1"/>
</dbReference>
<name>A0A1U8A7R7_NELNU</name>
<evidence type="ECO:0000259" key="10">
    <source>
        <dbReference type="Pfam" id="PF00294"/>
    </source>
</evidence>
<dbReference type="GO" id="GO:0009658">
    <property type="term" value="P:chloroplast organization"/>
    <property type="evidence" value="ECO:0000318"/>
    <property type="project" value="GO_Central"/>
</dbReference>